<organism evidence="1 2">
    <name type="scientific">Streptomyces kaempferi</name>
    <dbReference type="NCBI Taxonomy" id="333725"/>
    <lineage>
        <taxon>Bacteria</taxon>
        <taxon>Bacillati</taxon>
        <taxon>Actinomycetota</taxon>
        <taxon>Actinomycetes</taxon>
        <taxon>Kitasatosporales</taxon>
        <taxon>Streptomycetaceae</taxon>
        <taxon>Streptomyces</taxon>
    </lineage>
</organism>
<proteinExistence type="predicted"/>
<sequence>MNENENGWRFVKKRTAADDGAVYVPADQTRYRRTGGAELQAEAAFQRRIADLNYPVPHVLEEGFTDEGQHCVVEESLGDQTLHDQAVAALNGSRHLADDVVDAAAQVAAQLLR</sequence>
<evidence type="ECO:0000313" key="2">
    <source>
        <dbReference type="Proteomes" id="UP001597058"/>
    </source>
</evidence>
<dbReference type="Proteomes" id="UP001597058">
    <property type="component" value="Unassembled WGS sequence"/>
</dbReference>
<keyword evidence="2" id="KW-1185">Reference proteome</keyword>
<dbReference type="SUPFAM" id="SSF56112">
    <property type="entry name" value="Protein kinase-like (PK-like)"/>
    <property type="match status" value="1"/>
</dbReference>
<dbReference type="InterPro" id="IPR011009">
    <property type="entry name" value="Kinase-like_dom_sf"/>
</dbReference>
<name>A0ABW3XTA9_9ACTN</name>
<reference evidence="2" key="1">
    <citation type="journal article" date="2019" name="Int. J. Syst. Evol. Microbiol.">
        <title>The Global Catalogue of Microorganisms (GCM) 10K type strain sequencing project: providing services to taxonomists for standard genome sequencing and annotation.</title>
        <authorList>
            <consortium name="The Broad Institute Genomics Platform"/>
            <consortium name="The Broad Institute Genome Sequencing Center for Infectious Disease"/>
            <person name="Wu L."/>
            <person name="Ma J."/>
        </authorList>
    </citation>
    <scope>NUCLEOTIDE SEQUENCE [LARGE SCALE GENOMIC DNA]</scope>
    <source>
        <strain evidence="2">CGMCC 4.7020</strain>
    </source>
</reference>
<comment type="caution">
    <text evidence="1">The sequence shown here is derived from an EMBL/GenBank/DDBJ whole genome shotgun (WGS) entry which is preliminary data.</text>
</comment>
<evidence type="ECO:0000313" key="1">
    <source>
        <dbReference type="EMBL" id="MFD1312707.1"/>
    </source>
</evidence>
<protein>
    <submittedName>
        <fullName evidence="1">Uncharacterized protein</fullName>
    </submittedName>
</protein>
<accession>A0ABW3XTA9</accession>
<dbReference type="RefSeq" id="WP_381238839.1">
    <property type="nucleotide sequence ID" value="NZ_JBHSKH010000058.1"/>
</dbReference>
<dbReference type="EMBL" id="JBHTMM010000133">
    <property type="protein sequence ID" value="MFD1312707.1"/>
    <property type="molecule type" value="Genomic_DNA"/>
</dbReference>
<gene>
    <name evidence="1" type="ORF">ACFQ5X_43975</name>
</gene>